<organism evidence="1 2">
    <name type="scientific">Paracoccus rhizosphaerae</name>
    <dbReference type="NCBI Taxonomy" id="1133347"/>
    <lineage>
        <taxon>Bacteria</taxon>
        <taxon>Pseudomonadati</taxon>
        <taxon>Pseudomonadota</taxon>
        <taxon>Alphaproteobacteria</taxon>
        <taxon>Rhodobacterales</taxon>
        <taxon>Paracoccaceae</taxon>
        <taxon>Paracoccus</taxon>
    </lineage>
</organism>
<dbReference type="RefSeq" id="WP_265505705.1">
    <property type="nucleotide sequence ID" value="NZ_JAOTBE010000004.1"/>
</dbReference>
<evidence type="ECO:0000313" key="2">
    <source>
        <dbReference type="Proteomes" id="UP001589795"/>
    </source>
</evidence>
<comment type="caution">
    <text evidence="1">The sequence shown here is derived from an EMBL/GenBank/DDBJ whole genome shotgun (WGS) entry which is preliminary data.</text>
</comment>
<evidence type="ECO:0000313" key="1">
    <source>
        <dbReference type="EMBL" id="MFC0201782.1"/>
    </source>
</evidence>
<keyword evidence="2" id="KW-1185">Reference proteome</keyword>
<sequence>MTRLTLSLLIGTTILAGCGRLGDSGWNPLRWSGGRSAPADLAPEGGYLQATDPRPGVPQILAADWQPLAEGRLLVVRGFAPTKGYHSAELVTQRPQPGDRLSPDPDGVLRLRFVAAPPAPDSPAARLAADPVTDPIIVALPLSFTQLASIAAIEISAATGTILLRR</sequence>
<dbReference type="Proteomes" id="UP001589795">
    <property type="component" value="Unassembled WGS sequence"/>
</dbReference>
<reference evidence="1 2" key="1">
    <citation type="submission" date="2024-09" db="EMBL/GenBank/DDBJ databases">
        <authorList>
            <person name="Sun Q."/>
            <person name="Mori K."/>
        </authorList>
    </citation>
    <scope>NUCLEOTIDE SEQUENCE [LARGE SCALE GENOMIC DNA]</scope>
    <source>
        <strain evidence="1 2">CCM 7904</strain>
    </source>
</reference>
<name>A0ABV6CM54_9RHOB</name>
<dbReference type="EMBL" id="JBHLWQ010000146">
    <property type="protein sequence ID" value="MFC0201782.1"/>
    <property type="molecule type" value="Genomic_DNA"/>
</dbReference>
<accession>A0ABV6CM54</accession>
<protein>
    <recommendedName>
        <fullName evidence="3">Lipoprotein</fullName>
    </recommendedName>
</protein>
<dbReference type="PROSITE" id="PS51257">
    <property type="entry name" value="PROKAR_LIPOPROTEIN"/>
    <property type="match status" value="1"/>
</dbReference>
<proteinExistence type="predicted"/>
<evidence type="ECO:0008006" key="3">
    <source>
        <dbReference type="Google" id="ProtNLM"/>
    </source>
</evidence>
<gene>
    <name evidence="1" type="ORF">ACFFIZ_16070</name>
</gene>